<reference evidence="5" key="1">
    <citation type="submission" date="2023-02" db="EMBL/GenBank/DDBJ databases">
        <title>Genome of toxic invasive species Heracleum sosnowskyi carries increased number of genes despite the absence of recent whole-genome duplications.</title>
        <authorList>
            <person name="Schelkunov M."/>
            <person name="Shtratnikova V."/>
            <person name="Makarenko M."/>
            <person name="Klepikova A."/>
            <person name="Omelchenko D."/>
            <person name="Novikova G."/>
            <person name="Obukhova E."/>
            <person name="Bogdanov V."/>
            <person name="Penin A."/>
            <person name="Logacheva M."/>
        </authorList>
    </citation>
    <scope>NUCLEOTIDE SEQUENCE</scope>
    <source>
        <strain evidence="5">Hsosn_3</strain>
        <tissue evidence="5">Leaf</tissue>
    </source>
</reference>
<dbReference type="Gene3D" id="3.40.30.10">
    <property type="entry name" value="Glutaredoxin"/>
    <property type="match status" value="1"/>
</dbReference>
<feature type="domain" description="Thioredoxin" evidence="4">
    <location>
        <begin position="21"/>
        <end position="146"/>
    </location>
</feature>
<dbReference type="AlphaFoldDB" id="A0AAD8H8Z9"/>
<reference evidence="5" key="2">
    <citation type="submission" date="2023-05" db="EMBL/GenBank/DDBJ databases">
        <authorList>
            <person name="Schelkunov M.I."/>
        </authorList>
    </citation>
    <scope>NUCLEOTIDE SEQUENCE</scope>
    <source>
        <strain evidence="5">Hsosn_3</strain>
        <tissue evidence="5">Leaf</tissue>
    </source>
</reference>
<dbReference type="PANTHER" id="PTHR10438">
    <property type="entry name" value="THIOREDOXIN"/>
    <property type="match status" value="1"/>
</dbReference>
<dbReference type="InterPro" id="IPR050620">
    <property type="entry name" value="Thioredoxin_H-type-like"/>
</dbReference>
<keyword evidence="3" id="KW-0676">Redox-active center</keyword>
<keyword evidence="1" id="KW-0249">Electron transport</keyword>
<dbReference type="PANTHER" id="PTHR10438:SF463">
    <property type="entry name" value="THIOREDOXIN"/>
    <property type="match status" value="1"/>
</dbReference>
<evidence type="ECO:0000313" key="6">
    <source>
        <dbReference type="Proteomes" id="UP001237642"/>
    </source>
</evidence>
<dbReference type="Pfam" id="PF00085">
    <property type="entry name" value="Thioredoxin"/>
    <property type="match status" value="1"/>
</dbReference>
<dbReference type="EMBL" id="JAUIZM010000010">
    <property type="protein sequence ID" value="KAK1362126.1"/>
    <property type="molecule type" value="Genomic_DNA"/>
</dbReference>
<dbReference type="InterPro" id="IPR036249">
    <property type="entry name" value="Thioredoxin-like_sf"/>
</dbReference>
<keyword evidence="6" id="KW-1185">Reference proteome</keyword>
<keyword evidence="2" id="KW-1015">Disulfide bond</keyword>
<organism evidence="5 6">
    <name type="scientific">Heracleum sosnowskyi</name>
    <dbReference type="NCBI Taxonomy" id="360622"/>
    <lineage>
        <taxon>Eukaryota</taxon>
        <taxon>Viridiplantae</taxon>
        <taxon>Streptophyta</taxon>
        <taxon>Embryophyta</taxon>
        <taxon>Tracheophyta</taxon>
        <taxon>Spermatophyta</taxon>
        <taxon>Magnoliopsida</taxon>
        <taxon>eudicotyledons</taxon>
        <taxon>Gunneridae</taxon>
        <taxon>Pentapetalae</taxon>
        <taxon>asterids</taxon>
        <taxon>campanulids</taxon>
        <taxon>Apiales</taxon>
        <taxon>Apiaceae</taxon>
        <taxon>Apioideae</taxon>
        <taxon>apioid superclade</taxon>
        <taxon>Tordylieae</taxon>
        <taxon>Tordyliinae</taxon>
        <taxon>Heracleum</taxon>
    </lineage>
</organism>
<dbReference type="PROSITE" id="PS51352">
    <property type="entry name" value="THIOREDOXIN_2"/>
    <property type="match status" value="1"/>
</dbReference>
<accession>A0AAD8H8Z9</accession>
<evidence type="ECO:0000256" key="2">
    <source>
        <dbReference type="ARBA" id="ARBA00023157"/>
    </source>
</evidence>
<sequence length="146" mass="16176">MGANQSAVYASNGANESFMPNKFASKGANESFMPKKTGQVLIFRSSSKWNSHFQSSKETNKLMVIHFTATWCGPCRTMEPIIRDFAAKYVGVEFIQIDVDELEGVAKEYAVQALPAFVLIKKGKTVDKVVGAEKAALQKKIEKYMV</sequence>
<evidence type="ECO:0000256" key="1">
    <source>
        <dbReference type="ARBA" id="ARBA00022982"/>
    </source>
</evidence>
<dbReference type="CDD" id="cd02947">
    <property type="entry name" value="TRX_family"/>
    <property type="match status" value="1"/>
</dbReference>
<evidence type="ECO:0000259" key="4">
    <source>
        <dbReference type="PROSITE" id="PS51352"/>
    </source>
</evidence>
<evidence type="ECO:0000313" key="5">
    <source>
        <dbReference type="EMBL" id="KAK1362126.1"/>
    </source>
</evidence>
<gene>
    <name evidence="5" type="ORF">POM88_046600</name>
</gene>
<dbReference type="PROSITE" id="PS00194">
    <property type="entry name" value="THIOREDOXIN_1"/>
    <property type="match status" value="1"/>
</dbReference>
<dbReference type="SUPFAM" id="SSF52833">
    <property type="entry name" value="Thioredoxin-like"/>
    <property type="match status" value="1"/>
</dbReference>
<name>A0AAD8H8Z9_9APIA</name>
<dbReference type="InterPro" id="IPR013766">
    <property type="entry name" value="Thioredoxin_domain"/>
</dbReference>
<comment type="caution">
    <text evidence="5">The sequence shown here is derived from an EMBL/GenBank/DDBJ whole genome shotgun (WGS) entry which is preliminary data.</text>
</comment>
<dbReference type="InterPro" id="IPR017937">
    <property type="entry name" value="Thioredoxin_CS"/>
</dbReference>
<proteinExistence type="predicted"/>
<dbReference type="FunFam" id="3.40.30.10:FF:000245">
    <property type="entry name" value="Thioredoxin"/>
    <property type="match status" value="1"/>
</dbReference>
<protein>
    <submittedName>
        <fullName evidence="5">Monodehydroascorbate reductase (NADH)</fullName>
    </submittedName>
</protein>
<keyword evidence="1" id="KW-0813">Transport</keyword>
<dbReference type="Proteomes" id="UP001237642">
    <property type="component" value="Unassembled WGS sequence"/>
</dbReference>
<evidence type="ECO:0000256" key="3">
    <source>
        <dbReference type="ARBA" id="ARBA00023284"/>
    </source>
</evidence>